<evidence type="ECO:0000313" key="4">
    <source>
        <dbReference type="Proteomes" id="UP001252613"/>
    </source>
</evidence>
<name>A0AAW8MCT9_9PSED</name>
<proteinExistence type="predicted"/>
<sequence length="208" mass="23001">MSPEQETQVQPGVAAPPASGSATPAHPPYWHYDKEPPPAENLALVFLFTSLFILAVWAIGALPGVLSETTGDFMANYLQSVTETPYLAVLFVVILLSGVIIGLPVGEVPVLTFSFDESKQRLTFTQTRRNKKPVEVQVPFSDILWITPFVTSFYGRSGHYRVGFRGPTDEPLRCCLGFEMPVEEMEFHATWLKGLIGERVQALDWGGD</sequence>
<dbReference type="AlphaFoldDB" id="A0AAW8MCT9"/>
<evidence type="ECO:0000256" key="1">
    <source>
        <dbReference type="SAM" id="MobiDB-lite"/>
    </source>
</evidence>
<reference evidence="3" key="1">
    <citation type="submission" date="2023-07" db="EMBL/GenBank/DDBJ databases">
        <title>Sorghum-associated microbial communities from plants grown in Nebraska, USA.</title>
        <authorList>
            <person name="Schachtman D."/>
        </authorList>
    </citation>
    <scope>NUCLEOTIDE SEQUENCE</scope>
    <source>
        <strain evidence="3">3432</strain>
    </source>
</reference>
<feature type="region of interest" description="Disordered" evidence="1">
    <location>
        <begin position="1"/>
        <end position="32"/>
    </location>
</feature>
<evidence type="ECO:0000256" key="2">
    <source>
        <dbReference type="SAM" id="Phobius"/>
    </source>
</evidence>
<keyword evidence="2" id="KW-0812">Transmembrane</keyword>
<feature type="transmembrane region" description="Helical" evidence="2">
    <location>
        <begin position="42"/>
        <end position="66"/>
    </location>
</feature>
<feature type="transmembrane region" description="Helical" evidence="2">
    <location>
        <begin position="86"/>
        <end position="111"/>
    </location>
</feature>
<evidence type="ECO:0000313" key="3">
    <source>
        <dbReference type="EMBL" id="MDR6959314.1"/>
    </source>
</evidence>
<gene>
    <name evidence="3" type="ORF">J2W43_003311</name>
</gene>
<feature type="compositionally biased region" description="Low complexity" evidence="1">
    <location>
        <begin position="7"/>
        <end position="24"/>
    </location>
</feature>
<organism evidence="3 4">
    <name type="scientific">Pseudomonas brassicacearum</name>
    <dbReference type="NCBI Taxonomy" id="930166"/>
    <lineage>
        <taxon>Bacteria</taxon>
        <taxon>Pseudomonadati</taxon>
        <taxon>Pseudomonadota</taxon>
        <taxon>Gammaproteobacteria</taxon>
        <taxon>Pseudomonadales</taxon>
        <taxon>Pseudomonadaceae</taxon>
        <taxon>Pseudomonas</taxon>
    </lineage>
</organism>
<comment type="caution">
    <text evidence="3">The sequence shown here is derived from an EMBL/GenBank/DDBJ whole genome shotgun (WGS) entry which is preliminary data.</text>
</comment>
<keyword evidence="2" id="KW-0472">Membrane</keyword>
<accession>A0AAW8MCT9</accession>
<dbReference type="Proteomes" id="UP001252613">
    <property type="component" value="Unassembled WGS sequence"/>
</dbReference>
<dbReference type="EMBL" id="JAVDVC010000006">
    <property type="protein sequence ID" value="MDR6959314.1"/>
    <property type="molecule type" value="Genomic_DNA"/>
</dbReference>
<dbReference type="RefSeq" id="WP_310362278.1">
    <property type="nucleotide sequence ID" value="NZ_JAVDVC010000006.1"/>
</dbReference>
<protein>
    <submittedName>
        <fullName evidence="3">Uncharacterized protein</fullName>
    </submittedName>
</protein>
<keyword evidence="2" id="KW-1133">Transmembrane helix</keyword>